<keyword evidence="2 3" id="KW-0539">Nucleus</keyword>
<organism evidence="6 7">
    <name type="scientific">Rubroshorea leprosula</name>
    <dbReference type="NCBI Taxonomy" id="152421"/>
    <lineage>
        <taxon>Eukaryota</taxon>
        <taxon>Viridiplantae</taxon>
        <taxon>Streptophyta</taxon>
        <taxon>Embryophyta</taxon>
        <taxon>Tracheophyta</taxon>
        <taxon>Spermatophyta</taxon>
        <taxon>Magnoliopsida</taxon>
        <taxon>eudicotyledons</taxon>
        <taxon>Gunneridae</taxon>
        <taxon>Pentapetalae</taxon>
        <taxon>rosids</taxon>
        <taxon>malvids</taxon>
        <taxon>Malvales</taxon>
        <taxon>Dipterocarpaceae</taxon>
        <taxon>Rubroshorea</taxon>
    </lineage>
</organism>
<dbReference type="InterPro" id="IPR052453">
    <property type="entry name" value="CONSTANS-like_ZF"/>
</dbReference>
<feature type="region of interest" description="Disordered" evidence="4">
    <location>
        <begin position="56"/>
        <end position="84"/>
    </location>
</feature>
<dbReference type="Proteomes" id="UP001054252">
    <property type="component" value="Unassembled WGS sequence"/>
</dbReference>
<evidence type="ECO:0000313" key="6">
    <source>
        <dbReference type="EMBL" id="GKV37152.1"/>
    </source>
</evidence>
<evidence type="ECO:0000256" key="4">
    <source>
        <dbReference type="SAM" id="MobiDB-lite"/>
    </source>
</evidence>
<comment type="subcellular location">
    <subcellularLocation>
        <location evidence="1 3">Nucleus</location>
    </subcellularLocation>
</comment>
<gene>
    <name evidence="6" type="ORF">SLEP1_g45213</name>
</gene>
<dbReference type="GO" id="GO:0005634">
    <property type="term" value="C:nucleus"/>
    <property type="evidence" value="ECO:0007669"/>
    <property type="project" value="UniProtKB-SubCell"/>
</dbReference>
<comment type="caution">
    <text evidence="6">The sequence shown here is derived from an EMBL/GenBank/DDBJ whole genome shotgun (WGS) entry which is preliminary data.</text>
</comment>
<name>A0AAV5LKW7_9ROSI</name>
<reference evidence="6 7" key="1">
    <citation type="journal article" date="2021" name="Commun. Biol.">
        <title>The genome of Shorea leprosula (Dipterocarpaceae) highlights the ecological relevance of drought in aseasonal tropical rainforests.</title>
        <authorList>
            <person name="Ng K.K.S."/>
            <person name="Kobayashi M.J."/>
            <person name="Fawcett J.A."/>
            <person name="Hatakeyama M."/>
            <person name="Paape T."/>
            <person name="Ng C.H."/>
            <person name="Ang C.C."/>
            <person name="Tnah L.H."/>
            <person name="Lee C.T."/>
            <person name="Nishiyama T."/>
            <person name="Sese J."/>
            <person name="O'Brien M.J."/>
            <person name="Copetti D."/>
            <person name="Mohd Noor M.I."/>
            <person name="Ong R.C."/>
            <person name="Putra M."/>
            <person name="Sireger I.Z."/>
            <person name="Indrioko S."/>
            <person name="Kosugi Y."/>
            <person name="Izuno A."/>
            <person name="Isagi Y."/>
            <person name="Lee S.L."/>
            <person name="Shimizu K.K."/>
        </authorList>
    </citation>
    <scope>NUCLEOTIDE SEQUENCE [LARGE SCALE GENOMIC DNA]</scope>
    <source>
        <strain evidence="6">214</strain>
    </source>
</reference>
<dbReference type="PANTHER" id="PTHR31874:SF25">
    <property type="entry name" value="CCT MOTIF FAMILY PROTEIN"/>
    <property type="match status" value="1"/>
</dbReference>
<sequence>MLSLPIVLCNHYNAHCSLLTFNTKARSPLTFSLGRPSSSATLPSILKLSNSNLKMQGGGSAHLHGDPLPTLATGATQADKKGHREASLLRYKEKRQNRLFAKRVRYEVRKLNAEKRPRLKGRFVKRD</sequence>
<protein>
    <recommendedName>
        <fullName evidence="5">CCT domain-containing protein</fullName>
    </recommendedName>
</protein>
<evidence type="ECO:0000256" key="2">
    <source>
        <dbReference type="ARBA" id="ARBA00023242"/>
    </source>
</evidence>
<evidence type="ECO:0000259" key="5">
    <source>
        <dbReference type="PROSITE" id="PS51017"/>
    </source>
</evidence>
<dbReference type="AlphaFoldDB" id="A0AAV5LKW7"/>
<dbReference type="Pfam" id="PF06203">
    <property type="entry name" value="CCT"/>
    <property type="match status" value="1"/>
</dbReference>
<dbReference type="PANTHER" id="PTHR31874">
    <property type="entry name" value="CCT MOTIF FAMILY PROTEIN, EXPRESSED"/>
    <property type="match status" value="1"/>
</dbReference>
<dbReference type="PROSITE" id="PS51017">
    <property type="entry name" value="CCT"/>
    <property type="match status" value="1"/>
</dbReference>
<accession>A0AAV5LKW7</accession>
<dbReference type="InterPro" id="IPR010402">
    <property type="entry name" value="CCT_domain"/>
</dbReference>
<dbReference type="EMBL" id="BPVZ01000121">
    <property type="protein sequence ID" value="GKV37152.1"/>
    <property type="molecule type" value="Genomic_DNA"/>
</dbReference>
<proteinExistence type="predicted"/>
<evidence type="ECO:0000256" key="3">
    <source>
        <dbReference type="PROSITE-ProRule" id="PRU00357"/>
    </source>
</evidence>
<evidence type="ECO:0000313" key="7">
    <source>
        <dbReference type="Proteomes" id="UP001054252"/>
    </source>
</evidence>
<keyword evidence="7" id="KW-1185">Reference proteome</keyword>
<dbReference type="GO" id="GO:0006355">
    <property type="term" value="P:regulation of DNA-templated transcription"/>
    <property type="evidence" value="ECO:0007669"/>
    <property type="project" value="TreeGrafter"/>
</dbReference>
<evidence type="ECO:0000256" key="1">
    <source>
        <dbReference type="ARBA" id="ARBA00004123"/>
    </source>
</evidence>
<feature type="domain" description="CCT" evidence="5">
    <location>
        <begin position="84"/>
        <end position="126"/>
    </location>
</feature>